<evidence type="ECO:0000313" key="8">
    <source>
        <dbReference type="Proteomes" id="UP000436088"/>
    </source>
</evidence>
<dbReference type="Gene3D" id="1.10.630.10">
    <property type="entry name" value="Cytochrome P450"/>
    <property type="match status" value="1"/>
</dbReference>
<sequence>MSTTTINATRPKTLFKSLGGYEIPKGTRLIINLHKIQRDLELWPEPFEFFPERFLTTHKDVDVRGQHFELMPFGSGRRSFPDTSFALQMLHLTLSNFLHAFEFSRPGNDDRLDRHSWIDRHEIYSARDSSLSTTCSPALCMSHESSCDFALSDSRLPQQLMKAILRKDGCLTTISERPVNFTDDNKWIEMDENAMANFHLALADEVLSSIEEEKTSKEI</sequence>
<gene>
    <name evidence="7" type="ORF">F3Y22_tig00111745pilonHSYRG00058</name>
</gene>
<dbReference type="GO" id="GO:0016705">
    <property type="term" value="F:oxidoreductase activity, acting on paired donors, with incorporation or reduction of molecular oxygen"/>
    <property type="evidence" value="ECO:0007669"/>
    <property type="project" value="InterPro"/>
</dbReference>
<organism evidence="7 8">
    <name type="scientific">Hibiscus syriacus</name>
    <name type="common">Rose of Sharon</name>
    <dbReference type="NCBI Taxonomy" id="106335"/>
    <lineage>
        <taxon>Eukaryota</taxon>
        <taxon>Viridiplantae</taxon>
        <taxon>Streptophyta</taxon>
        <taxon>Embryophyta</taxon>
        <taxon>Tracheophyta</taxon>
        <taxon>Spermatophyta</taxon>
        <taxon>Magnoliopsida</taxon>
        <taxon>eudicotyledons</taxon>
        <taxon>Gunneridae</taxon>
        <taxon>Pentapetalae</taxon>
        <taxon>rosids</taxon>
        <taxon>malvids</taxon>
        <taxon>Malvales</taxon>
        <taxon>Malvaceae</taxon>
        <taxon>Malvoideae</taxon>
        <taxon>Hibiscus</taxon>
    </lineage>
</organism>
<evidence type="ECO:0000313" key="7">
    <source>
        <dbReference type="EMBL" id="KAE8674536.1"/>
    </source>
</evidence>
<evidence type="ECO:0000256" key="4">
    <source>
        <dbReference type="ARBA" id="ARBA00023002"/>
    </source>
</evidence>
<dbReference type="InterPro" id="IPR002401">
    <property type="entry name" value="Cyt_P450_E_grp-I"/>
</dbReference>
<dbReference type="EMBL" id="VEPZ02001417">
    <property type="protein sequence ID" value="KAE8674536.1"/>
    <property type="molecule type" value="Genomic_DNA"/>
</dbReference>
<keyword evidence="3" id="KW-0479">Metal-binding</keyword>
<dbReference type="AlphaFoldDB" id="A0A6A2YAI7"/>
<evidence type="ECO:0000256" key="2">
    <source>
        <dbReference type="ARBA" id="ARBA00022617"/>
    </source>
</evidence>
<keyword evidence="4" id="KW-0560">Oxidoreductase</keyword>
<proteinExistence type="inferred from homology"/>
<dbReference type="PANTHER" id="PTHR47947:SF49">
    <property type="entry name" value="CYTOCHROME P450 FAMILY PROTEIN"/>
    <property type="match status" value="1"/>
</dbReference>
<dbReference type="GO" id="GO:0020037">
    <property type="term" value="F:heme binding"/>
    <property type="evidence" value="ECO:0007669"/>
    <property type="project" value="InterPro"/>
</dbReference>
<dbReference type="Proteomes" id="UP000436088">
    <property type="component" value="Unassembled WGS sequence"/>
</dbReference>
<dbReference type="SUPFAM" id="SSF48264">
    <property type="entry name" value="Cytochrome P450"/>
    <property type="match status" value="1"/>
</dbReference>
<dbReference type="Pfam" id="PF00067">
    <property type="entry name" value="p450"/>
    <property type="match status" value="1"/>
</dbReference>
<reference evidence="7" key="1">
    <citation type="submission" date="2019-09" db="EMBL/GenBank/DDBJ databases">
        <title>Draft genome information of white flower Hibiscus syriacus.</title>
        <authorList>
            <person name="Kim Y.-M."/>
        </authorList>
    </citation>
    <scope>NUCLEOTIDE SEQUENCE [LARGE SCALE GENOMIC DNA]</scope>
    <source>
        <strain evidence="7">YM2019G1</strain>
    </source>
</reference>
<dbReference type="PANTHER" id="PTHR47947">
    <property type="entry name" value="CYTOCHROME P450 82C3-RELATED"/>
    <property type="match status" value="1"/>
</dbReference>
<keyword evidence="8" id="KW-1185">Reference proteome</keyword>
<dbReference type="InterPro" id="IPR036396">
    <property type="entry name" value="Cyt_P450_sf"/>
</dbReference>
<dbReference type="InterPro" id="IPR050651">
    <property type="entry name" value="Plant_Cytochrome_P450_Monoox"/>
</dbReference>
<accession>A0A6A2YAI7</accession>
<keyword evidence="6" id="KW-0503">Monooxygenase</keyword>
<dbReference type="GO" id="GO:0004497">
    <property type="term" value="F:monooxygenase activity"/>
    <property type="evidence" value="ECO:0007669"/>
    <property type="project" value="UniProtKB-KW"/>
</dbReference>
<evidence type="ECO:0000256" key="5">
    <source>
        <dbReference type="ARBA" id="ARBA00023004"/>
    </source>
</evidence>
<evidence type="ECO:0000256" key="3">
    <source>
        <dbReference type="ARBA" id="ARBA00022723"/>
    </source>
</evidence>
<dbReference type="PRINTS" id="PR00463">
    <property type="entry name" value="EP450I"/>
</dbReference>
<dbReference type="InterPro" id="IPR001128">
    <property type="entry name" value="Cyt_P450"/>
</dbReference>
<protein>
    <submittedName>
        <fullName evidence="7">Cytochrome P450 82A3-like</fullName>
    </submittedName>
</protein>
<comment type="caution">
    <text evidence="7">The sequence shown here is derived from an EMBL/GenBank/DDBJ whole genome shotgun (WGS) entry which is preliminary data.</text>
</comment>
<keyword evidence="5" id="KW-0408">Iron</keyword>
<evidence type="ECO:0000256" key="1">
    <source>
        <dbReference type="ARBA" id="ARBA00010617"/>
    </source>
</evidence>
<keyword evidence="2" id="KW-0349">Heme</keyword>
<comment type="similarity">
    <text evidence="1">Belongs to the cytochrome P450 family.</text>
</comment>
<evidence type="ECO:0000256" key="6">
    <source>
        <dbReference type="ARBA" id="ARBA00023033"/>
    </source>
</evidence>
<name>A0A6A2YAI7_HIBSY</name>
<dbReference type="GO" id="GO:0005506">
    <property type="term" value="F:iron ion binding"/>
    <property type="evidence" value="ECO:0007669"/>
    <property type="project" value="InterPro"/>
</dbReference>